<name>A0A9P7QPA0_9HYPO</name>
<dbReference type="GO" id="GO:0003676">
    <property type="term" value="F:nucleic acid binding"/>
    <property type="evidence" value="ECO:0007669"/>
    <property type="project" value="InterPro"/>
</dbReference>
<dbReference type="AlphaFoldDB" id="A0A9P7QPA0"/>
<evidence type="ECO:0000259" key="1">
    <source>
        <dbReference type="Pfam" id="PF01612"/>
    </source>
</evidence>
<accession>A0A9P7QPA0</accession>
<dbReference type="GO" id="GO:0008408">
    <property type="term" value="F:3'-5' exonuclease activity"/>
    <property type="evidence" value="ECO:0007669"/>
    <property type="project" value="InterPro"/>
</dbReference>
<dbReference type="GO" id="GO:0006139">
    <property type="term" value="P:nucleobase-containing compound metabolic process"/>
    <property type="evidence" value="ECO:0007669"/>
    <property type="project" value="InterPro"/>
</dbReference>
<dbReference type="InterPro" id="IPR036397">
    <property type="entry name" value="RNaseH_sf"/>
</dbReference>
<organism evidence="2 3">
    <name type="scientific">Claviceps aff. purpurea</name>
    <dbReference type="NCBI Taxonomy" id="1967640"/>
    <lineage>
        <taxon>Eukaryota</taxon>
        <taxon>Fungi</taxon>
        <taxon>Dikarya</taxon>
        <taxon>Ascomycota</taxon>
        <taxon>Pezizomycotina</taxon>
        <taxon>Sordariomycetes</taxon>
        <taxon>Hypocreomycetidae</taxon>
        <taxon>Hypocreales</taxon>
        <taxon>Clavicipitaceae</taxon>
        <taxon>Claviceps</taxon>
    </lineage>
</organism>
<gene>
    <name evidence="2" type="ORF">E4U09_004248</name>
</gene>
<proteinExistence type="predicted"/>
<sequence>MGKFAFIIANAAGVTLKAVLEASQINKVFFDVRNDSDALFHHFQISLQGVQDIQLMELATRGKNRRLVASLARATKRDSPITFIEKLKTYQPSTVYVDLEGCQLSRNGTISIVTIYATTLATAYIVDVHKLGKSAFTTANTTGTTLKAILESANIKKVIFDVRNDSDALFHHFQISLQGVQDLQLMELAARRKNRRSVAGLAKCIQNDSPISKAEKMKWD</sequence>
<dbReference type="InterPro" id="IPR002562">
    <property type="entry name" value="3'-5'_exonuclease_dom"/>
</dbReference>
<dbReference type="Pfam" id="PF01612">
    <property type="entry name" value="DNA_pol_A_exo1"/>
    <property type="match status" value="2"/>
</dbReference>
<dbReference type="EMBL" id="SRRH01000034">
    <property type="protein sequence ID" value="KAG6301925.1"/>
    <property type="molecule type" value="Genomic_DNA"/>
</dbReference>
<dbReference type="Proteomes" id="UP000707071">
    <property type="component" value="Unassembled WGS sequence"/>
</dbReference>
<dbReference type="PANTHER" id="PTHR43040:SF1">
    <property type="entry name" value="RIBONUCLEASE D"/>
    <property type="match status" value="1"/>
</dbReference>
<protein>
    <recommendedName>
        <fullName evidence="1">3'-5' exonuclease domain-containing protein</fullName>
    </recommendedName>
</protein>
<reference evidence="2 3" key="1">
    <citation type="journal article" date="2020" name="bioRxiv">
        <title>Whole genome comparisons of ergot fungi reveals the divergence and evolution of species within the genus Claviceps are the result of varying mechanisms driving genome evolution and host range expansion.</title>
        <authorList>
            <person name="Wyka S.A."/>
            <person name="Mondo S.J."/>
            <person name="Liu M."/>
            <person name="Dettman J."/>
            <person name="Nalam V."/>
            <person name="Broders K.D."/>
        </authorList>
    </citation>
    <scope>NUCLEOTIDE SEQUENCE [LARGE SCALE GENOMIC DNA]</scope>
    <source>
        <strain evidence="2 3">Clav52</strain>
    </source>
</reference>
<evidence type="ECO:0000313" key="2">
    <source>
        <dbReference type="EMBL" id="KAG6301925.1"/>
    </source>
</evidence>
<dbReference type="PANTHER" id="PTHR43040">
    <property type="entry name" value="RIBONUCLEASE D"/>
    <property type="match status" value="1"/>
</dbReference>
<evidence type="ECO:0000313" key="3">
    <source>
        <dbReference type="Proteomes" id="UP000707071"/>
    </source>
</evidence>
<dbReference type="Gene3D" id="3.30.420.10">
    <property type="entry name" value="Ribonuclease H-like superfamily/Ribonuclease H"/>
    <property type="match status" value="2"/>
</dbReference>
<dbReference type="SUPFAM" id="SSF53098">
    <property type="entry name" value="Ribonuclease H-like"/>
    <property type="match status" value="2"/>
</dbReference>
<feature type="domain" description="3'-5' exonuclease" evidence="1">
    <location>
        <begin position="78"/>
        <end position="205"/>
    </location>
</feature>
<feature type="domain" description="3'-5' exonuclease" evidence="1">
    <location>
        <begin position="15"/>
        <end position="58"/>
    </location>
</feature>
<keyword evidence="3" id="KW-1185">Reference proteome</keyword>
<comment type="caution">
    <text evidence="2">The sequence shown here is derived from an EMBL/GenBank/DDBJ whole genome shotgun (WGS) entry which is preliminary data.</text>
</comment>
<dbReference type="InterPro" id="IPR012337">
    <property type="entry name" value="RNaseH-like_sf"/>
</dbReference>